<accession>A0ABQ1XKB6</accession>
<dbReference type="Proteomes" id="UP000596938">
    <property type="component" value="Unassembled WGS sequence"/>
</dbReference>
<feature type="transmembrane region" description="Helical" evidence="1">
    <location>
        <begin position="123"/>
        <end position="141"/>
    </location>
</feature>
<comment type="caution">
    <text evidence="2">The sequence shown here is derived from an EMBL/GenBank/DDBJ whole genome shotgun (WGS) entry which is preliminary data.</text>
</comment>
<evidence type="ECO:0000313" key="2">
    <source>
        <dbReference type="EMBL" id="GGG96013.1"/>
    </source>
</evidence>
<protein>
    <submittedName>
        <fullName evidence="2">Uncharacterized protein</fullName>
    </submittedName>
</protein>
<organism evidence="2 3">
    <name type="scientific">Pseudarthrobacter polychromogenes</name>
    <dbReference type="NCBI Taxonomy" id="1676"/>
    <lineage>
        <taxon>Bacteria</taxon>
        <taxon>Bacillati</taxon>
        <taxon>Actinomycetota</taxon>
        <taxon>Actinomycetes</taxon>
        <taxon>Micrococcales</taxon>
        <taxon>Micrococcaceae</taxon>
        <taxon>Pseudarthrobacter</taxon>
    </lineage>
</organism>
<keyword evidence="3" id="KW-1185">Reference proteome</keyword>
<proteinExistence type="predicted"/>
<feature type="transmembrane region" description="Helical" evidence="1">
    <location>
        <begin position="99"/>
        <end position="117"/>
    </location>
</feature>
<feature type="transmembrane region" description="Helical" evidence="1">
    <location>
        <begin position="58"/>
        <end position="78"/>
    </location>
</feature>
<evidence type="ECO:0000256" key="1">
    <source>
        <dbReference type="SAM" id="Phobius"/>
    </source>
</evidence>
<evidence type="ECO:0000313" key="3">
    <source>
        <dbReference type="Proteomes" id="UP000596938"/>
    </source>
</evidence>
<keyword evidence="1" id="KW-1133">Transmembrane helix</keyword>
<name>A0ABQ1XKB6_9MICC</name>
<sequence>MENSRNHQPPTPDAAAADLAFLRSDGANAASAAAAPTWYHLIQSLCVAGFVMAFALPMSWFITAICATAIIYTILGFLRPRFTRVQTSPWERGPSRRTGLQLLAILLVLGVGGIGLYTISGQLWILLVAAGLAFGATFYLSQRIEKAFSGSFTEGK</sequence>
<dbReference type="RefSeq" id="WP_188810499.1">
    <property type="nucleotide sequence ID" value="NZ_BAAAWV010000001.1"/>
</dbReference>
<keyword evidence="1" id="KW-0472">Membrane</keyword>
<gene>
    <name evidence="2" type="ORF">GCM10011577_18930</name>
</gene>
<keyword evidence="1" id="KW-0812">Transmembrane</keyword>
<dbReference type="EMBL" id="BMKU01000005">
    <property type="protein sequence ID" value="GGG96013.1"/>
    <property type="molecule type" value="Genomic_DNA"/>
</dbReference>
<reference evidence="3" key="1">
    <citation type="journal article" date="2019" name="Int. J. Syst. Evol. Microbiol.">
        <title>The Global Catalogue of Microorganisms (GCM) 10K type strain sequencing project: providing services to taxonomists for standard genome sequencing and annotation.</title>
        <authorList>
            <consortium name="The Broad Institute Genomics Platform"/>
            <consortium name="The Broad Institute Genome Sequencing Center for Infectious Disease"/>
            <person name="Wu L."/>
            <person name="Ma J."/>
        </authorList>
    </citation>
    <scope>NUCLEOTIDE SEQUENCE [LARGE SCALE GENOMIC DNA]</scope>
    <source>
        <strain evidence="3">CGMCC 1.1927</strain>
    </source>
</reference>